<reference evidence="1 2" key="1">
    <citation type="submission" date="2017-08" db="EMBL/GenBank/DDBJ databases">
        <title>Infants hospitalized years apart are colonized by the same room-sourced microbial strains.</title>
        <authorList>
            <person name="Brooks B."/>
            <person name="Olm M.R."/>
            <person name="Firek B.A."/>
            <person name="Baker R."/>
            <person name="Thomas B.C."/>
            <person name="Morowitz M.J."/>
            <person name="Banfield J.F."/>
        </authorList>
    </citation>
    <scope>NUCLEOTIDE SEQUENCE [LARGE SCALE GENOMIC DNA]</scope>
    <source>
        <strain evidence="1">S2_003_000_R2_14</strain>
    </source>
</reference>
<dbReference type="EMBL" id="QFQP01000032">
    <property type="protein sequence ID" value="PZR07302.1"/>
    <property type="molecule type" value="Genomic_DNA"/>
</dbReference>
<evidence type="ECO:0000313" key="2">
    <source>
        <dbReference type="Proteomes" id="UP000249061"/>
    </source>
</evidence>
<dbReference type="AlphaFoldDB" id="A0A2W5SWZ0"/>
<accession>A0A2W5SWZ0</accession>
<protein>
    <recommendedName>
        <fullName evidence="3">Lipoprotein</fullName>
    </recommendedName>
</protein>
<organism evidence="1 2">
    <name type="scientific">Archangium gephyra</name>
    <dbReference type="NCBI Taxonomy" id="48"/>
    <lineage>
        <taxon>Bacteria</taxon>
        <taxon>Pseudomonadati</taxon>
        <taxon>Myxococcota</taxon>
        <taxon>Myxococcia</taxon>
        <taxon>Myxococcales</taxon>
        <taxon>Cystobacterineae</taxon>
        <taxon>Archangiaceae</taxon>
        <taxon>Archangium</taxon>
    </lineage>
</organism>
<name>A0A2W5SWZ0_9BACT</name>
<dbReference type="Proteomes" id="UP000249061">
    <property type="component" value="Unassembled WGS sequence"/>
</dbReference>
<sequence>MKHLTWLMALTLLGCTARRDRGGADWAQRAQLYKAPEVQRCSKFKSGGAAASQCAEAKYLGEIYVRRLSPGDEVCIEGGFGEIAGPACLARAAVVDNSTNRVLLEIRQARPESKWFSHEQSQFWFEEGALVDLYIVEHGY</sequence>
<evidence type="ECO:0008006" key="3">
    <source>
        <dbReference type="Google" id="ProtNLM"/>
    </source>
</evidence>
<dbReference type="PROSITE" id="PS51257">
    <property type="entry name" value="PROKAR_LIPOPROTEIN"/>
    <property type="match status" value="1"/>
</dbReference>
<proteinExistence type="predicted"/>
<gene>
    <name evidence="1" type="ORF">DI536_28025</name>
</gene>
<comment type="caution">
    <text evidence="1">The sequence shown here is derived from an EMBL/GenBank/DDBJ whole genome shotgun (WGS) entry which is preliminary data.</text>
</comment>
<evidence type="ECO:0000313" key="1">
    <source>
        <dbReference type="EMBL" id="PZR07302.1"/>
    </source>
</evidence>